<keyword evidence="1" id="KW-0040">ANK repeat</keyword>
<dbReference type="Proteomes" id="UP000241546">
    <property type="component" value="Unassembled WGS sequence"/>
</dbReference>
<dbReference type="Pfam" id="PF00023">
    <property type="entry name" value="Ank"/>
    <property type="match status" value="2"/>
</dbReference>
<gene>
    <name evidence="2" type="ORF">BBK36DRAFT_1205558</name>
</gene>
<dbReference type="AlphaFoldDB" id="A0A2T4B864"/>
<evidence type="ECO:0000313" key="3">
    <source>
        <dbReference type="Proteomes" id="UP000241546"/>
    </source>
</evidence>
<sequence>MYSIYDLAFDGLLKQKDLIGREKEIDAVDKETLFTPLGAAVFQGNRDAVKLLLANKANPDGVPESYPPLWIAAARTKGDIGSIVGMLLAHKAAVNIASDLTNKSTPLHALVKRYRSEDDLYVMEALVDAGADPNAKNDRGESAKSVATARNDKKILAILSPQEWKRSHIKDLLLLVSLIMFVFAWANKQPLMRTVAGVSMAVIGASGAVKKRAIKKRFRISGIGDLFKTKIPPHVLKKIEKENTARNFKEEMSKYIKKAHLDHFFKKGKEDFLDKVIKKAVDLEDKPKKTVRTTDLISLALFQPVLYCDDSRSMKRDNRIQLQADLSERITSLTTRLVPDDTGIELRLINYPTQDFMSKPLPEKVNDILMNIVTYTGPTEIGTNCRTKILEEIVYRPIREGRFDRPVLISILTDGCPLGPPGSSETHDTLKTVILECGQFLEQNGFDRTGKTISSTEAITSDIAL</sequence>
<dbReference type="InterPro" id="IPR036770">
    <property type="entry name" value="Ankyrin_rpt-contain_sf"/>
</dbReference>
<dbReference type="OrthoDB" id="2142040at2759"/>
<dbReference type="GeneID" id="36605480"/>
<feature type="repeat" description="ANK" evidence="1">
    <location>
        <begin position="102"/>
        <end position="138"/>
    </location>
</feature>
<evidence type="ECO:0000313" key="2">
    <source>
        <dbReference type="EMBL" id="PTB65478.1"/>
    </source>
</evidence>
<dbReference type="PROSITE" id="PS50297">
    <property type="entry name" value="ANK_REP_REGION"/>
    <property type="match status" value="1"/>
</dbReference>
<reference evidence="3" key="1">
    <citation type="submission" date="2016-07" db="EMBL/GenBank/DDBJ databases">
        <title>Multiple horizontal gene transfer events from other fungi enriched the ability of initially mycotrophic Trichoderma (Ascomycota) to feed on dead plant biomass.</title>
        <authorList>
            <consortium name="DOE Joint Genome Institute"/>
            <person name="Atanasova L."/>
            <person name="Chenthamara K."/>
            <person name="Zhang J."/>
            <person name="Grujic M."/>
            <person name="Henrissat B."/>
            <person name="Kuo A."/>
            <person name="Aerts A."/>
            <person name="Salamov A."/>
            <person name="Lipzen A."/>
            <person name="Labutti K."/>
            <person name="Barry K."/>
            <person name="Miao Y."/>
            <person name="Rahimi M.J."/>
            <person name="Shen Q."/>
            <person name="Grigoriev I.V."/>
            <person name="Kubicek C.P."/>
            <person name="Druzhinina I.S."/>
        </authorList>
    </citation>
    <scope>NUCLEOTIDE SEQUENCE [LARGE SCALE GENOMIC DNA]</scope>
    <source>
        <strain evidence="3">TUCIM 6016</strain>
    </source>
</reference>
<dbReference type="PROSITE" id="PS50088">
    <property type="entry name" value="ANK_REPEAT"/>
    <property type="match status" value="1"/>
</dbReference>
<dbReference type="PANTHER" id="PTHR34706:SF3">
    <property type="entry name" value="ANKYRIN REPEAT PROTEIN (AFU_ORTHOLOGUE AFUA_7G06200)"/>
    <property type="match status" value="1"/>
</dbReference>
<dbReference type="PANTHER" id="PTHR34706">
    <property type="entry name" value="SLR1338 PROTEIN"/>
    <property type="match status" value="1"/>
</dbReference>
<dbReference type="SMART" id="SM00248">
    <property type="entry name" value="ANK"/>
    <property type="match status" value="3"/>
</dbReference>
<dbReference type="Gene3D" id="1.25.40.20">
    <property type="entry name" value="Ankyrin repeat-containing domain"/>
    <property type="match status" value="1"/>
</dbReference>
<dbReference type="InterPro" id="IPR002110">
    <property type="entry name" value="Ankyrin_rpt"/>
</dbReference>
<evidence type="ECO:0000256" key="1">
    <source>
        <dbReference type="PROSITE-ProRule" id="PRU00023"/>
    </source>
</evidence>
<dbReference type="RefSeq" id="XP_024748798.1">
    <property type="nucleotide sequence ID" value="XM_024897362.1"/>
</dbReference>
<dbReference type="SUPFAM" id="SSF48403">
    <property type="entry name" value="Ankyrin repeat"/>
    <property type="match status" value="1"/>
</dbReference>
<organism evidence="2 3">
    <name type="scientific">Trichoderma citrinoviride</name>
    <dbReference type="NCBI Taxonomy" id="58853"/>
    <lineage>
        <taxon>Eukaryota</taxon>
        <taxon>Fungi</taxon>
        <taxon>Dikarya</taxon>
        <taxon>Ascomycota</taxon>
        <taxon>Pezizomycotina</taxon>
        <taxon>Sordariomycetes</taxon>
        <taxon>Hypocreomycetidae</taxon>
        <taxon>Hypocreales</taxon>
        <taxon>Hypocreaceae</taxon>
        <taxon>Trichoderma</taxon>
    </lineage>
</organism>
<keyword evidence="3" id="KW-1185">Reference proteome</keyword>
<name>A0A2T4B864_9HYPO</name>
<dbReference type="EMBL" id="KZ680215">
    <property type="protein sequence ID" value="PTB65478.1"/>
    <property type="molecule type" value="Genomic_DNA"/>
</dbReference>
<protein>
    <submittedName>
        <fullName evidence="2">Ankyrin</fullName>
    </submittedName>
</protein>
<accession>A0A2T4B864</accession>
<proteinExistence type="predicted"/>